<name>A0A6F8PU00_9GAMM</name>
<dbReference type="InterPro" id="IPR025963">
    <property type="entry name" value="FLgD_Tudor"/>
</dbReference>
<evidence type="ECO:0000256" key="3">
    <source>
        <dbReference type="ARBA" id="ARBA00022795"/>
    </source>
</evidence>
<dbReference type="Pfam" id="PF13861">
    <property type="entry name" value="FLgD_tudor"/>
    <property type="match status" value="1"/>
</dbReference>
<dbReference type="RefSeq" id="WP_173271284.1">
    <property type="nucleotide sequence ID" value="NZ_AP021889.1"/>
</dbReference>
<evidence type="ECO:0000256" key="1">
    <source>
        <dbReference type="ARBA" id="ARBA00010577"/>
    </source>
</evidence>
<evidence type="ECO:0000256" key="4">
    <source>
        <dbReference type="ARBA" id="ARBA00024746"/>
    </source>
</evidence>
<gene>
    <name evidence="8" type="primary">flgD</name>
    <name evidence="8" type="ORF">THMIRHAS_08800</name>
</gene>
<dbReference type="Gene3D" id="2.30.30.910">
    <property type="match status" value="1"/>
</dbReference>
<accession>A0A6F8PU00</accession>
<feature type="domain" description="FlgD/Vpr Ig-like" evidence="6">
    <location>
        <begin position="112"/>
        <end position="183"/>
    </location>
</feature>
<feature type="domain" description="FlgD Tudor-like" evidence="7">
    <location>
        <begin position="91"/>
        <end position="225"/>
    </location>
</feature>
<keyword evidence="3 5" id="KW-1005">Bacterial flagellum biogenesis</keyword>
<keyword evidence="9" id="KW-1185">Reference proteome</keyword>
<dbReference type="InterPro" id="IPR005648">
    <property type="entry name" value="FlgD"/>
</dbReference>
<dbReference type="Pfam" id="PF13860">
    <property type="entry name" value="FlgD_ig"/>
    <property type="match status" value="1"/>
</dbReference>
<evidence type="ECO:0000259" key="6">
    <source>
        <dbReference type="Pfam" id="PF13860"/>
    </source>
</evidence>
<evidence type="ECO:0000256" key="2">
    <source>
        <dbReference type="ARBA" id="ARBA00016013"/>
    </source>
</evidence>
<evidence type="ECO:0000313" key="8">
    <source>
        <dbReference type="EMBL" id="BBP45507.1"/>
    </source>
</evidence>
<comment type="similarity">
    <text evidence="1 5">Belongs to the FlgD family.</text>
</comment>
<dbReference type="KEGG" id="tse:THMIRHAS_08800"/>
<dbReference type="InterPro" id="IPR025965">
    <property type="entry name" value="FlgD/Vpr_Ig-like"/>
</dbReference>
<protein>
    <recommendedName>
        <fullName evidence="2 5">Basal-body rod modification protein FlgD</fullName>
    </recommendedName>
</protein>
<reference evidence="9" key="1">
    <citation type="submission" date="2019-11" db="EMBL/GenBank/DDBJ databases">
        <title>Isolation and characterization of two novel species in the genus Thiomicrorhabdus.</title>
        <authorList>
            <person name="Mochizuki J."/>
            <person name="Kojima H."/>
            <person name="Fukui M."/>
        </authorList>
    </citation>
    <scope>NUCLEOTIDE SEQUENCE [LARGE SCALE GENOMIC DNA]</scope>
    <source>
        <strain evidence="9">aks77</strain>
    </source>
</reference>
<dbReference type="GO" id="GO:0044781">
    <property type="term" value="P:bacterial-type flagellum organization"/>
    <property type="evidence" value="ECO:0007669"/>
    <property type="project" value="UniProtKB-UniRule"/>
</dbReference>
<sequence length="229" mass="24534">MDISSLLSPNSSDYVASLQQGSSSASSAPDQVMGQADFLRLLTTQLQNQDPSKPMDPTSFVTDLTQMSQLESTVRMNESILAMTSSFQNIQTMQAASMIGKSVQVEGSMFTHTQNEASQFRLKTDKPMNDVALVVSDKDGKVREISIGTLAAGEKNFSWDGKDDLGNVMNSGDYELTAYGTNDNGDLEMIGSVVASRVNSISVNSDGSMTLSLATGERISMDAVREISG</sequence>
<proteinExistence type="inferred from homology"/>
<evidence type="ECO:0000259" key="7">
    <source>
        <dbReference type="Pfam" id="PF13861"/>
    </source>
</evidence>
<comment type="function">
    <text evidence="4 5">Required for flagellar hook formation. May act as a scaffolding protein.</text>
</comment>
<organism evidence="8 9">
    <name type="scientific">Thiosulfatimonas sediminis</name>
    <dbReference type="NCBI Taxonomy" id="2675054"/>
    <lineage>
        <taxon>Bacteria</taxon>
        <taxon>Pseudomonadati</taxon>
        <taxon>Pseudomonadota</taxon>
        <taxon>Gammaproteobacteria</taxon>
        <taxon>Thiotrichales</taxon>
        <taxon>Piscirickettsiaceae</taxon>
        <taxon>Thiosulfatimonas</taxon>
    </lineage>
</organism>
<dbReference type="AlphaFoldDB" id="A0A6F8PU00"/>
<dbReference type="Proteomes" id="UP000501726">
    <property type="component" value="Chromosome"/>
</dbReference>
<evidence type="ECO:0000256" key="5">
    <source>
        <dbReference type="RuleBase" id="RU362076"/>
    </source>
</evidence>
<evidence type="ECO:0000313" key="9">
    <source>
        <dbReference type="Proteomes" id="UP000501726"/>
    </source>
</evidence>
<dbReference type="Pfam" id="PF03963">
    <property type="entry name" value="FlgD"/>
    <property type="match status" value="1"/>
</dbReference>
<dbReference type="EMBL" id="AP021889">
    <property type="protein sequence ID" value="BBP45507.1"/>
    <property type="molecule type" value="Genomic_DNA"/>
</dbReference>
<dbReference type="Gene3D" id="2.60.40.4070">
    <property type="match status" value="1"/>
</dbReference>